<evidence type="ECO:0000256" key="5">
    <source>
        <dbReference type="ARBA" id="ARBA00023098"/>
    </source>
</evidence>
<feature type="active site" evidence="6">
    <location>
        <position position="342"/>
    </location>
</feature>
<evidence type="ECO:0000256" key="3">
    <source>
        <dbReference type="ARBA" id="ARBA00022679"/>
    </source>
</evidence>
<evidence type="ECO:0000256" key="1">
    <source>
        <dbReference type="ARBA" id="ARBA00010815"/>
    </source>
</evidence>
<evidence type="ECO:0000256" key="2">
    <source>
        <dbReference type="ARBA" id="ARBA00022603"/>
    </source>
</evidence>
<evidence type="ECO:0000313" key="7">
    <source>
        <dbReference type="EMBL" id="PIR82899.1"/>
    </source>
</evidence>
<dbReference type="InterPro" id="IPR050723">
    <property type="entry name" value="CFA/CMAS"/>
</dbReference>
<dbReference type="InterPro" id="IPR003333">
    <property type="entry name" value="CMAS"/>
</dbReference>
<dbReference type="Proteomes" id="UP000230179">
    <property type="component" value="Unassembled WGS sequence"/>
</dbReference>
<accession>A0A2H0U907</accession>
<dbReference type="Pfam" id="PF02353">
    <property type="entry name" value="CMAS"/>
    <property type="match status" value="1"/>
</dbReference>
<dbReference type="EMBL" id="PFBL01000025">
    <property type="protein sequence ID" value="PIR82899.1"/>
    <property type="molecule type" value="Genomic_DNA"/>
</dbReference>
<evidence type="ECO:0000256" key="6">
    <source>
        <dbReference type="PIRSR" id="PIRSR003085-1"/>
    </source>
</evidence>
<protein>
    <submittedName>
        <fullName evidence="7">Cyclopropane-fatty-acyl-phospholipid synthase</fullName>
    </submittedName>
</protein>
<organism evidence="7 8">
    <name type="scientific">Candidatus Kaiserbacteria bacterium CG10_big_fil_rev_8_21_14_0_10_56_12</name>
    <dbReference type="NCBI Taxonomy" id="1974611"/>
    <lineage>
        <taxon>Bacteria</taxon>
        <taxon>Candidatus Kaiseribacteriota</taxon>
    </lineage>
</organism>
<gene>
    <name evidence="7" type="ORF">COU19_03400</name>
</gene>
<dbReference type="NCBIfam" id="NF008686">
    <property type="entry name" value="PRK11705.1"/>
    <property type="match status" value="1"/>
</dbReference>
<dbReference type="AlphaFoldDB" id="A0A2H0U907"/>
<keyword evidence="2" id="KW-0489">Methyltransferase</keyword>
<reference evidence="8" key="1">
    <citation type="submission" date="2017-09" db="EMBL/GenBank/DDBJ databases">
        <title>Depth-based differentiation of microbial function through sediment-hosted aquifers and enrichment of novel symbionts in the deep terrestrial subsurface.</title>
        <authorList>
            <person name="Probst A.J."/>
            <person name="Ladd B."/>
            <person name="Jarett J.K."/>
            <person name="Geller-Mcgrath D.E."/>
            <person name="Sieber C.M.K."/>
            <person name="Emerson J.B."/>
            <person name="Anantharaman K."/>
            <person name="Thomas B.C."/>
            <person name="Malmstrom R."/>
            <person name="Stieglmeier M."/>
            <person name="Klingl A."/>
            <person name="Woyke T."/>
            <person name="Ryan C.M."/>
            <person name="Banfield J.F."/>
        </authorList>
    </citation>
    <scope>NUCLEOTIDE SEQUENCE [LARGE SCALE GENOMIC DNA]</scope>
</reference>
<dbReference type="SUPFAM" id="SSF53335">
    <property type="entry name" value="S-adenosyl-L-methionine-dependent methyltransferases"/>
    <property type="match status" value="1"/>
</dbReference>
<dbReference type="PANTHER" id="PTHR43667">
    <property type="entry name" value="CYCLOPROPANE-FATTY-ACYL-PHOSPHOLIPID SYNTHASE"/>
    <property type="match status" value="1"/>
</dbReference>
<keyword evidence="3" id="KW-0808">Transferase</keyword>
<dbReference type="CDD" id="cd02440">
    <property type="entry name" value="AdoMet_MTases"/>
    <property type="match status" value="1"/>
</dbReference>
<dbReference type="PIRSF" id="PIRSF003085">
    <property type="entry name" value="CMAS"/>
    <property type="match status" value="1"/>
</dbReference>
<sequence>MASRPAFIDQLLAKADIRIDGDSPWDLVVHDERTFSRLLRSGSLGLGEAYMDGWLDAPALDQFFARVLSAHLDEEVRANPAMLGMIAKAVIFNMQSGRRAFTVGEVHYDLGNDLYQAMLDKSLTYTCGYWRDATTLDEAQEAKLDLVCRKLDLKRGDRVLDIGCGWGSFARHAATHYGATVVGITISKEQVALAQELCAGLPVEIRLQDYRDVHESFDHIVSLGMFEHVGRKNYRAYFDVARRCLKDGGLFLLHTIGRKDAVPPTDPWLNKYIFPGGVIPSMTQITKAVGKKFVIEDWHNFGADYDKTLMAWFANFDAGWPALEEKYGKRFYRMWKYYLLQCAGAFRARNLQLWQVVLSKEGVEGGYRSIR</sequence>
<dbReference type="GO" id="GO:0032259">
    <property type="term" value="P:methylation"/>
    <property type="evidence" value="ECO:0007669"/>
    <property type="project" value="UniProtKB-KW"/>
</dbReference>
<name>A0A2H0U907_9BACT</name>
<evidence type="ECO:0000256" key="4">
    <source>
        <dbReference type="ARBA" id="ARBA00022691"/>
    </source>
</evidence>
<comment type="caution">
    <text evidence="7">The sequence shown here is derived from an EMBL/GenBank/DDBJ whole genome shotgun (WGS) entry which is preliminary data.</text>
</comment>
<proteinExistence type="inferred from homology"/>
<dbReference type="GO" id="GO:0008168">
    <property type="term" value="F:methyltransferase activity"/>
    <property type="evidence" value="ECO:0007669"/>
    <property type="project" value="UniProtKB-KW"/>
</dbReference>
<keyword evidence="4" id="KW-0949">S-adenosyl-L-methionine</keyword>
<dbReference type="Gene3D" id="3.40.50.150">
    <property type="entry name" value="Vaccinia Virus protein VP39"/>
    <property type="match status" value="1"/>
</dbReference>
<dbReference type="PANTHER" id="PTHR43667:SF1">
    <property type="entry name" value="CYCLOPROPANE-FATTY-ACYL-PHOSPHOLIPID SYNTHASE"/>
    <property type="match status" value="1"/>
</dbReference>
<dbReference type="InterPro" id="IPR029063">
    <property type="entry name" value="SAM-dependent_MTases_sf"/>
</dbReference>
<dbReference type="GO" id="GO:0008610">
    <property type="term" value="P:lipid biosynthetic process"/>
    <property type="evidence" value="ECO:0007669"/>
    <property type="project" value="InterPro"/>
</dbReference>
<keyword evidence="5" id="KW-0443">Lipid metabolism</keyword>
<evidence type="ECO:0000313" key="8">
    <source>
        <dbReference type="Proteomes" id="UP000230179"/>
    </source>
</evidence>
<comment type="similarity">
    <text evidence="1">Belongs to the CFA/CMAS family.</text>
</comment>